<proteinExistence type="predicted"/>
<dbReference type="AlphaFoldDB" id="A0AAV2E9Q4"/>
<organism evidence="2 3">
    <name type="scientific">Linum trigynum</name>
    <dbReference type="NCBI Taxonomy" id="586398"/>
    <lineage>
        <taxon>Eukaryota</taxon>
        <taxon>Viridiplantae</taxon>
        <taxon>Streptophyta</taxon>
        <taxon>Embryophyta</taxon>
        <taxon>Tracheophyta</taxon>
        <taxon>Spermatophyta</taxon>
        <taxon>Magnoliopsida</taxon>
        <taxon>eudicotyledons</taxon>
        <taxon>Gunneridae</taxon>
        <taxon>Pentapetalae</taxon>
        <taxon>rosids</taxon>
        <taxon>fabids</taxon>
        <taxon>Malpighiales</taxon>
        <taxon>Linaceae</taxon>
        <taxon>Linum</taxon>
    </lineage>
</organism>
<evidence type="ECO:0000313" key="2">
    <source>
        <dbReference type="EMBL" id="CAL1382240.1"/>
    </source>
</evidence>
<feature type="compositionally biased region" description="Polar residues" evidence="1">
    <location>
        <begin position="27"/>
        <end position="38"/>
    </location>
</feature>
<name>A0AAV2E9Q4_9ROSI</name>
<keyword evidence="3" id="KW-1185">Reference proteome</keyword>
<accession>A0AAV2E9Q4</accession>
<reference evidence="2 3" key="1">
    <citation type="submission" date="2024-04" db="EMBL/GenBank/DDBJ databases">
        <authorList>
            <person name="Fracassetti M."/>
        </authorList>
    </citation>
    <scope>NUCLEOTIDE SEQUENCE [LARGE SCALE GENOMIC DNA]</scope>
</reference>
<sequence>MYRRFNASVDNLLLMFPPSSIDLLTGSPPSRSRHSNTAAEVGFDGKSQMANNSKSNDSFIRRWRFHREGLAELVNLQSREAKAERRKGTYASPSSSMSHIAISASAIESQSSSPPSPCPLRIFVLLLLKKWNENEVWCGIGVLSLPRLRWSRLDGDLVGRRWGGGGG</sequence>
<evidence type="ECO:0000256" key="1">
    <source>
        <dbReference type="SAM" id="MobiDB-lite"/>
    </source>
</evidence>
<dbReference type="Proteomes" id="UP001497516">
    <property type="component" value="Chromosome 4"/>
</dbReference>
<feature type="region of interest" description="Disordered" evidence="1">
    <location>
        <begin position="25"/>
        <end position="53"/>
    </location>
</feature>
<dbReference type="EMBL" id="OZ034817">
    <property type="protein sequence ID" value="CAL1382240.1"/>
    <property type="molecule type" value="Genomic_DNA"/>
</dbReference>
<gene>
    <name evidence="2" type="ORF">LTRI10_LOCUS23574</name>
</gene>
<protein>
    <submittedName>
        <fullName evidence="2">Uncharacterized protein</fullName>
    </submittedName>
</protein>
<evidence type="ECO:0000313" key="3">
    <source>
        <dbReference type="Proteomes" id="UP001497516"/>
    </source>
</evidence>